<evidence type="ECO:0000256" key="4">
    <source>
        <dbReference type="ARBA" id="ARBA00022475"/>
    </source>
</evidence>
<protein>
    <submittedName>
        <fullName evidence="17">Uncharacterized protein LOC106466023</fullName>
    </submittedName>
</protein>
<dbReference type="Gene3D" id="2.60.40.10">
    <property type="entry name" value="Immunoglobulins"/>
    <property type="match status" value="4"/>
</dbReference>
<feature type="transmembrane region" description="Helical" evidence="13">
    <location>
        <begin position="2511"/>
        <end position="2533"/>
    </location>
</feature>
<feature type="domain" description="PKD" evidence="14">
    <location>
        <begin position="635"/>
        <end position="689"/>
    </location>
</feature>
<dbReference type="InterPro" id="IPR001024">
    <property type="entry name" value="PLAT/LH2_dom"/>
</dbReference>
<feature type="transmembrane region" description="Helical" evidence="13">
    <location>
        <begin position="2207"/>
        <end position="2229"/>
    </location>
</feature>
<feature type="transmembrane region" description="Helical" evidence="13">
    <location>
        <begin position="2472"/>
        <end position="2491"/>
    </location>
</feature>
<dbReference type="InterPro" id="IPR035986">
    <property type="entry name" value="PKD_dom_sf"/>
</dbReference>
<feature type="transmembrane region" description="Helical" evidence="13">
    <location>
        <begin position="2980"/>
        <end position="3001"/>
    </location>
</feature>
<dbReference type="PANTHER" id="PTHR46730:SF1">
    <property type="entry name" value="PLAT DOMAIN-CONTAINING PROTEIN"/>
    <property type="match status" value="1"/>
</dbReference>
<dbReference type="InterPro" id="IPR046791">
    <property type="entry name" value="Polycystin_dom"/>
</dbReference>
<keyword evidence="4" id="KW-1003">Cell membrane</keyword>
<reference evidence="17" key="1">
    <citation type="submission" date="2025-08" db="UniProtKB">
        <authorList>
            <consortium name="RefSeq"/>
        </authorList>
    </citation>
    <scope>IDENTIFICATION</scope>
    <source>
        <tissue evidence="17">Muscle</tissue>
    </source>
</reference>
<evidence type="ECO:0000256" key="12">
    <source>
        <dbReference type="SAM" id="MobiDB-lite"/>
    </source>
</evidence>
<evidence type="ECO:0000256" key="8">
    <source>
        <dbReference type="ARBA" id="ARBA00023069"/>
    </source>
</evidence>
<keyword evidence="8" id="KW-0969">Cilium</keyword>
<dbReference type="Proteomes" id="UP000694941">
    <property type="component" value="Unplaced"/>
</dbReference>
<dbReference type="RefSeq" id="XP_022249693.1">
    <property type="nucleotide sequence ID" value="XM_022393985.1"/>
</dbReference>
<keyword evidence="6" id="KW-0677">Repeat</keyword>
<feature type="transmembrane region" description="Helical" evidence="13">
    <location>
        <begin position="2849"/>
        <end position="2869"/>
    </location>
</feature>
<dbReference type="InterPro" id="IPR013122">
    <property type="entry name" value="PKD1_2_channel"/>
</dbReference>
<dbReference type="PROSITE" id="PS50095">
    <property type="entry name" value="PLAT"/>
    <property type="match status" value="1"/>
</dbReference>
<feature type="transmembrane region" description="Helical" evidence="13">
    <location>
        <begin position="2618"/>
        <end position="2641"/>
    </location>
</feature>
<gene>
    <name evidence="17" type="primary">LOC106466023</name>
</gene>
<sequence>MYQQLRSKLTMTSLIWISRPLQSLRIEGPTVVPVYSTGVNTVIWRAAVTPSPNDDVVFLWNYGRSSWWTAGSVVVPGLSSPGNNMLSLKASNGIVMLQVATSVNAVFAMTNLSISSKPTVLGRYSLFEIQVCGSPSFDIVIEFGDGINHQSFPSTYSNNMKPTDNRTPPVISFTKEYKYRSVGHHHVIVNVSNEVSWITRSTWAVVEEPISGITMTLLNKPLAAVLEDVVVMVTVTSGTDLKFSWDFGDNSDYIILNSNVSSSTACHSYGTSGTYNITVNIINDLYEQPIIVYLEKPIQVVEPITQIYLKSSSCVVSLKKSQQKYRDHGSSSETRWTSEPVQFEAHTKMGSDVVFHFDFGDGSYSKVLGIPWIMGHGGKTGKTEHIYRSEGVFLVTVRASNLLGTVNKTMEILVKNDLKNLTLVTPTCAAKGEVVTMRASVTVSPNENVIYDWKIGEKEVLDAGPVVQYIFPMTGEYSVRVSLRNHLPNTDSCGTFEKSSEATKKIFVLDILQDVELCVRDVKGALVCEGEVNIPAKEKVMLKATVVPNNKYTHFLWHFGDSDLSLRTETSVFNHTYENVGSYAVTVLAKNHISNASSSTIKIHVLNKVQNLRIKSSNKILVGQEIEFLALFWFGSDLTFEWSFGDETAAVTTRSTSVNHTYASVGEYQVKLKAWNSISQENTSENIFVLKDECEITLRQIVDQSQFLLTEDIIVEIEIDVFCQIHTSILYDWSILQIRGNSSFPYGISKTQRLHERTLYLLPGTLPIGEYTVTLKVSVNGTILYSKAQTSVSIISGPPVVLLRGGIWRQVNKHNDVVNIDSSMNNVLEDKKNISYKWTCTALNPQQTVCFKDDEPDFTRTNSSSVLSFPTSSLRSRVNDVFIELDINTRQYESQSSQVISLSEDAKISVGVMCNQCQKKEVSVDEKIVFQAFCFDCDNEDLEYEWNVLLVKDGKHKLVYIGEYYCSLANGSAVYMLADNSSTAPSVSSFPSSRPPSLIQEIPGISRGGITRETLKLSEHLPLEDIKRDRLLPRQPIERDNFDRNFNHGPERSVQEENYRTPILFVNEIKEDNFEDQRNIRDQSLGFREMPNAEFSSNVRNPHPYLLQEGQPGEFRHQSSRQMPNIGFSANNRKTHLHLLQEGLRGEEGNAYSRHQGSRQLPNLHLLQEGLSEEGSVYSRRQGSRPMPNLHLLQEGLPGEEESAYPRHQGSRKMPNFHLLQEGLPGEEGSAYPRHQSKSIPRSEYDGRRNSIREGISKGRPMDGNSGFTRKPQQNTTQEGNPVQIDISHPQLKKPLSLHHREKIVLESNHSTTGLRSKYLVLRPGVLHVGSTYLVEVSTKRKGSEKFEGKAMESVTVGIGPVNGRCTIVPLRGDELRTFSLHCMEWKTDHKFLFYELSYSLTPNSHRHLIYNGLSKEMKFILPAGLPSHNFNVYLDVVIKDGRGIGTKVCSTERQVIPIRWNQNATRDSYIYNTTFDIRSVFNKLVGEKNVQGYLHQIHVLANSLNNNILPNPTHRIKRSAGTIRNLRMKIRNKFIQLVGNLHFFTKVEIIQGLSALSATLHNPEEITTQGIELALNITKRAHTKFNLYCNNSQLPCSDASIMTVLAELIHAASHCNIHNKLNEEEVTLKHLVSSAQHLLYHRLKEHLRSLVPYEEPYTFTSPRLSTLCGHLWLDHVDPVVLHIGQTQLAISAVLFHQLVNRPKILHCTAFFIEDYNFSPFFTRRSGEEPEKVVILSLFKCGESKELVLPNKTQQENSLLTVQFPKMNKENKKNISRKFTLAQEKVNLHKLNITKELLNYTLLIFLECTNRGSDQAPLEVIFSLHRFPSSNNYIYRQKTSIQDSTLKIFVPAGSLTEIGTYYLTVLESPKPMSFWRTEKPKSRTYTLDLSWQQCVQWENDTQLWSFKTCHTEDSQNKNVVKCRCSLITPVGFYLYVPTSVVMHIPVDDLFVKSPHPAPVIVLLVIIVIFVVLMVILLTVCNPSVKGSHFFILNKNDSPTSQQYLVTIATGSFWEAGTTSQVCLVLHGDKWMSETKQLLPEEHENFIQPLFLRGSLVSFVVSTAKPLGQLWKVQVWHNNSGSSPSWYLKDITVTHLNTNETFYFTCEQWLSVEEDDGQVEREIPVCEQSPSFWEKFYQQLMENLNNHHMWNSIFYHSPCSTYTSVERLACCLSEVLTGAFLTALWYYYSVDQNYDIFLVNDLSPEQVFSGFIIAVAMVIPHQCVAVLFHLGRRPLRTFPTWLRVLWTGLSENHIKLCHKYKLPVHSEGDSSSSSYTSSIENIDSSQFWSSEVETQEDDDEESYSDDENSVRSTSCESRQSLSPLEESLSQLRAIESWAQSRHRHGEHTKGKASVTSKPDSLIDVVNTKRRSSLLEQLIDDTSATLRSLRLRPGTNKKQKSETQEPMYDSNNSLHSDQYISEQTSSGFEDWQPEREKETARLQSEESTSENISKSFKKNTLVYKYSHVSVLPSWVHYVGWEIILVSVFSSLYYTPVYTLWLNPLQVLCWLQTYVISLLCAAFIVYPVWVCLLSLLKSIVEIFNSHKINHHLCGCCRNDLKKMLEMKENAGTTTPEQQANPLVNDKEVCNRQHLRYLRYLRPPPESALIESRLQAQKARKFCFAFRGILGFVTILLILVVVAYGRDLSSQFHLNNSVKRTCLRSGLYPLQHVKTWANWWDWIQHDFLSSFYQNVYKPDPSRLDFPTGSVLVEQPRLRLFQGLSQPYSKSLGLALKFGQQLTYYEHSSEWNVVNHNSSWGTRKLWGQHSTYWGGSDIANLSLERNQASIQLQQLRNSSWLNRNTRAVSVEFLLYNPVFSLFTSVVLLTEFPPSGGVTVVPFISSTQLHNYVTPWDHCILACEFLLFLVIGWRMKQEVWHMLKQRKQYWLDPWNVTKVLFLMVGIIYIVCYIYRYVLVKEAMYALRKGSGHSLPTFIQLAEWNQIIRGLTGLLIFIHLIASISLLELDTTFKKSLFALRTVSKQLFLLGGLYLFLAIGYSLLSPLVSGSGKAIRFHPLLVSLTLMEALLNRNKSEVTFDTQTPWGEIIMLLLVFGILVIFFFTFSLIRVILIAAKRTTKTCEGAQLTMSEVPQLFKNLMWSLLGFSKSESEVQKEIEQPSVPTEFLLFELEGLVDNLLERANKLYYDHEDFLDFALEEDQIMEPKNDTSEEMEKLTHSNIDCSEPKHFNLAQGQQKKWADDDSISSYEPMSSSASTGSQIVTVHHRLPPNKHGKPQIKVYPAVPKAGRKSNQLTVETRNKSVLSHQGSKMSFASHQSRVRKTKTFQFQGSTSSLDSNSLQQTSNKEGFMVRKTKSRGKGKNKDLILDSAFLENFSPNEAEKEEQKLSKH</sequence>
<dbReference type="Pfam" id="PF08016">
    <property type="entry name" value="PKD_channel"/>
    <property type="match status" value="1"/>
</dbReference>
<feature type="compositionally biased region" description="Polar residues" evidence="12">
    <location>
        <begin position="3199"/>
        <end position="3212"/>
    </location>
</feature>
<dbReference type="Gene3D" id="2.60.60.20">
    <property type="entry name" value="PLAT/LH2 domain"/>
    <property type="match status" value="1"/>
</dbReference>
<feature type="domain" description="PKD" evidence="14">
    <location>
        <begin position="213"/>
        <end position="283"/>
    </location>
</feature>
<comment type="subcellular location">
    <subcellularLocation>
        <location evidence="2">Cell membrane</location>
        <topology evidence="2">Multi-pass membrane protein</topology>
    </subcellularLocation>
    <subcellularLocation>
        <location evidence="1">Cell projection</location>
        <location evidence="1">Cilium</location>
    </subcellularLocation>
</comment>
<feature type="region of interest" description="Disordered" evidence="12">
    <location>
        <begin position="2424"/>
        <end position="2444"/>
    </location>
</feature>
<dbReference type="PROSITE" id="PS50093">
    <property type="entry name" value="PKD"/>
    <property type="match status" value="5"/>
</dbReference>
<evidence type="ECO:0000256" key="2">
    <source>
        <dbReference type="ARBA" id="ARBA00004651"/>
    </source>
</evidence>
<dbReference type="InterPro" id="IPR002859">
    <property type="entry name" value="PKD/REJ-like"/>
</dbReference>
<feature type="transmembrane region" description="Helical" evidence="13">
    <location>
        <begin position="3045"/>
        <end position="3066"/>
    </location>
</feature>
<comment type="similarity">
    <text evidence="3">Belongs to the polycystin family.</text>
</comment>
<comment type="caution">
    <text evidence="11">Lacks conserved residue(s) required for the propagation of feature annotation.</text>
</comment>
<feature type="region of interest" description="Disordered" evidence="12">
    <location>
        <begin position="3186"/>
        <end position="3212"/>
    </location>
</feature>
<keyword evidence="16" id="KW-1185">Reference proteome</keyword>
<dbReference type="SMART" id="SM00089">
    <property type="entry name" value="PKD"/>
    <property type="match status" value="6"/>
</dbReference>
<dbReference type="Pfam" id="PF02010">
    <property type="entry name" value="REJ"/>
    <property type="match status" value="2"/>
</dbReference>
<feature type="domain" description="PKD" evidence="14">
    <location>
        <begin position="418"/>
        <end position="485"/>
    </location>
</feature>
<dbReference type="SMART" id="SM00308">
    <property type="entry name" value="LH2"/>
    <property type="match status" value="1"/>
</dbReference>
<feature type="domain" description="PLAT" evidence="15">
    <location>
        <begin position="2001"/>
        <end position="2123"/>
    </location>
</feature>
<name>A0ABM1T1D7_LIMPO</name>
<evidence type="ECO:0000256" key="1">
    <source>
        <dbReference type="ARBA" id="ARBA00004138"/>
    </source>
</evidence>
<dbReference type="InterPro" id="IPR013783">
    <property type="entry name" value="Ig-like_fold"/>
</dbReference>
<evidence type="ECO:0000256" key="3">
    <source>
        <dbReference type="ARBA" id="ARBA00007200"/>
    </source>
</evidence>
<evidence type="ECO:0000313" key="16">
    <source>
        <dbReference type="Proteomes" id="UP000694941"/>
    </source>
</evidence>
<dbReference type="SUPFAM" id="SSF49299">
    <property type="entry name" value="PKD domain"/>
    <property type="match status" value="5"/>
</dbReference>
<dbReference type="Pfam" id="PF01477">
    <property type="entry name" value="PLAT"/>
    <property type="match status" value="1"/>
</dbReference>
<dbReference type="Pfam" id="PF20519">
    <property type="entry name" value="Polycystin_dom"/>
    <property type="match status" value="1"/>
</dbReference>
<organism evidence="16 17">
    <name type="scientific">Limulus polyphemus</name>
    <name type="common">Atlantic horseshoe crab</name>
    <dbReference type="NCBI Taxonomy" id="6850"/>
    <lineage>
        <taxon>Eukaryota</taxon>
        <taxon>Metazoa</taxon>
        <taxon>Ecdysozoa</taxon>
        <taxon>Arthropoda</taxon>
        <taxon>Chelicerata</taxon>
        <taxon>Merostomata</taxon>
        <taxon>Xiphosura</taxon>
        <taxon>Limulidae</taxon>
        <taxon>Limulus</taxon>
    </lineage>
</organism>
<feature type="region of interest" description="Disordered" evidence="12">
    <location>
        <begin position="2385"/>
        <end position="2412"/>
    </location>
</feature>
<evidence type="ECO:0000259" key="15">
    <source>
        <dbReference type="PROSITE" id="PS50095"/>
    </source>
</evidence>
<evidence type="ECO:0000259" key="14">
    <source>
        <dbReference type="PROSITE" id="PS50093"/>
    </source>
</evidence>
<feature type="transmembrane region" description="Helical" evidence="13">
    <location>
        <begin position="2940"/>
        <end position="2960"/>
    </location>
</feature>
<feature type="compositionally biased region" description="Acidic residues" evidence="12">
    <location>
        <begin position="2292"/>
        <end position="2306"/>
    </location>
</feature>
<feature type="region of interest" description="Disordered" evidence="12">
    <location>
        <begin position="1253"/>
        <end position="1282"/>
    </location>
</feature>
<dbReference type="InterPro" id="IPR000601">
    <property type="entry name" value="PKD_dom"/>
</dbReference>
<dbReference type="GeneID" id="106466023"/>
<evidence type="ECO:0000256" key="13">
    <source>
        <dbReference type="SAM" id="Phobius"/>
    </source>
</evidence>
<feature type="region of interest" description="Disordered" evidence="12">
    <location>
        <begin position="2288"/>
        <end position="2322"/>
    </location>
</feature>
<dbReference type="InterPro" id="IPR022409">
    <property type="entry name" value="PKD/Chitinase_dom"/>
</dbReference>
<feature type="region of interest" description="Disordered" evidence="12">
    <location>
        <begin position="1226"/>
        <end position="1245"/>
    </location>
</feature>
<feature type="domain" description="PKD" evidence="14">
    <location>
        <begin position="555"/>
        <end position="605"/>
    </location>
</feature>
<accession>A0ABM1T1D7</accession>
<feature type="domain" description="PKD" evidence="14">
    <location>
        <begin position="350"/>
        <end position="421"/>
    </location>
</feature>
<evidence type="ECO:0000256" key="11">
    <source>
        <dbReference type="PROSITE-ProRule" id="PRU00152"/>
    </source>
</evidence>
<dbReference type="InterPro" id="IPR036392">
    <property type="entry name" value="PLAT/LH2_dom_sf"/>
</dbReference>
<dbReference type="SUPFAM" id="SSF49723">
    <property type="entry name" value="Lipase/lipooxygenase domain (PLAT/LH2 domain)"/>
    <property type="match status" value="1"/>
</dbReference>
<keyword evidence="7 13" id="KW-1133">Transmembrane helix</keyword>
<feature type="transmembrane region" description="Helical" evidence="13">
    <location>
        <begin position="1959"/>
        <end position="1980"/>
    </location>
</feature>
<feature type="transmembrane region" description="Helical" evidence="13">
    <location>
        <begin position="2167"/>
        <end position="2187"/>
    </location>
</feature>
<evidence type="ECO:0000313" key="17">
    <source>
        <dbReference type="RefSeq" id="XP_022249693.1"/>
    </source>
</evidence>
<evidence type="ECO:0000256" key="10">
    <source>
        <dbReference type="ARBA" id="ARBA00023273"/>
    </source>
</evidence>
<evidence type="ECO:0000256" key="7">
    <source>
        <dbReference type="ARBA" id="ARBA00022989"/>
    </source>
</evidence>
<keyword evidence="10" id="KW-0966">Cell projection</keyword>
<feature type="compositionally biased region" description="Polar residues" evidence="12">
    <location>
        <begin position="1266"/>
        <end position="1281"/>
    </location>
</feature>
<feature type="compositionally biased region" description="Polar residues" evidence="12">
    <location>
        <begin position="3281"/>
        <end position="3300"/>
    </location>
</feature>
<keyword evidence="5 13" id="KW-0812">Transmembrane</keyword>
<keyword evidence="9 13" id="KW-0472">Membrane</keyword>
<dbReference type="PANTHER" id="PTHR46730">
    <property type="entry name" value="POLYCYSTIN-1"/>
    <property type="match status" value="1"/>
</dbReference>
<feature type="region of interest" description="Disordered" evidence="12">
    <location>
        <begin position="3281"/>
        <end position="3317"/>
    </location>
</feature>
<dbReference type="CDD" id="cd00146">
    <property type="entry name" value="PKD"/>
    <property type="match status" value="5"/>
</dbReference>
<dbReference type="Pfam" id="PF00801">
    <property type="entry name" value="PKD"/>
    <property type="match status" value="4"/>
</dbReference>
<evidence type="ECO:0000256" key="5">
    <source>
        <dbReference type="ARBA" id="ARBA00022692"/>
    </source>
</evidence>
<proteinExistence type="inferred from homology"/>
<feature type="compositionally biased region" description="Basic and acidic residues" evidence="12">
    <location>
        <begin position="2430"/>
        <end position="2442"/>
    </location>
</feature>
<feature type="transmembrane region" description="Helical" evidence="13">
    <location>
        <begin position="2890"/>
        <end position="2911"/>
    </location>
</feature>
<evidence type="ECO:0000256" key="9">
    <source>
        <dbReference type="ARBA" id="ARBA00023136"/>
    </source>
</evidence>
<evidence type="ECO:0000256" key="6">
    <source>
        <dbReference type="ARBA" id="ARBA00022737"/>
    </source>
</evidence>
<feature type="region of interest" description="Disordered" evidence="12">
    <location>
        <begin position="2337"/>
        <end position="2357"/>
    </location>
</feature>